<protein>
    <recommendedName>
        <fullName evidence="3">Pentatricopeptide repeat-containing protein</fullName>
    </recommendedName>
</protein>
<dbReference type="GO" id="GO:0003723">
    <property type="term" value="F:RNA binding"/>
    <property type="evidence" value="ECO:0007669"/>
    <property type="project" value="InterPro"/>
</dbReference>
<dbReference type="InterPro" id="IPR046960">
    <property type="entry name" value="PPR_At4g14850-like_plant"/>
</dbReference>
<accession>A0A811N548</accession>
<proteinExistence type="predicted"/>
<evidence type="ECO:0000313" key="2">
    <source>
        <dbReference type="Proteomes" id="UP000604825"/>
    </source>
</evidence>
<evidence type="ECO:0008006" key="3">
    <source>
        <dbReference type="Google" id="ProtNLM"/>
    </source>
</evidence>
<reference evidence="1" key="1">
    <citation type="submission" date="2020-10" db="EMBL/GenBank/DDBJ databases">
        <authorList>
            <person name="Han B."/>
            <person name="Lu T."/>
            <person name="Zhao Q."/>
            <person name="Huang X."/>
            <person name="Zhao Y."/>
        </authorList>
    </citation>
    <scope>NUCLEOTIDE SEQUENCE</scope>
</reference>
<dbReference type="OrthoDB" id="1731741at2759"/>
<dbReference type="Gene3D" id="1.25.40.10">
    <property type="entry name" value="Tetratricopeptide repeat domain"/>
    <property type="match status" value="1"/>
</dbReference>
<dbReference type="InterPro" id="IPR011990">
    <property type="entry name" value="TPR-like_helical_dom_sf"/>
</dbReference>
<name>A0A811N548_9POAL</name>
<evidence type="ECO:0000313" key="1">
    <source>
        <dbReference type="EMBL" id="CAD6220999.1"/>
    </source>
</evidence>
<dbReference type="EMBL" id="CAJGYO010000003">
    <property type="protein sequence ID" value="CAD6220999.1"/>
    <property type="molecule type" value="Genomic_DNA"/>
</dbReference>
<dbReference type="AlphaFoldDB" id="A0A811N548"/>
<organism evidence="1 2">
    <name type="scientific">Miscanthus lutarioriparius</name>
    <dbReference type="NCBI Taxonomy" id="422564"/>
    <lineage>
        <taxon>Eukaryota</taxon>
        <taxon>Viridiplantae</taxon>
        <taxon>Streptophyta</taxon>
        <taxon>Embryophyta</taxon>
        <taxon>Tracheophyta</taxon>
        <taxon>Spermatophyta</taxon>
        <taxon>Magnoliopsida</taxon>
        <taxon>Liliopsida</taxon>
        <taxon>Poales</taxon>
        <taxon>Poaceae</taxon>
        <taxon>PACMAD clade</taxon>
        <taxon>Panicoideae</taxon>
        <taxon>Andropogonodae</taxon>
        <taxon>Andropogoneae</taxon>
        <taxon>Saccharinae</taxon>
        <taxon>Miscanthus</taxon>
    </lineage>
</organism>
<gene>
    <name evidence="1" type="ORF">NCGR_LOCUS14405</name>
</gene>
<comment type="caution">
    <text evidence="1">The sequence shown here is derived from an EMBL/GenBank/DDBJ whole genome shotgun (WGS) entry which is preliminary data.</text>
</comment>
<dbReference type="GO" id="GO:0009451">
    <property type="term" value="P:RNA modification"/>
    <property type="evidence" value="ECO:0007669"/>
    <property type="project" value="InterPro"/>
</dbReference>
<dbReference type="PANTHER" id="PTHR47926">
    <property type="entry name" value="PENTATRICOPEPTIDE REPEAT-CONTAINING PROTEIN"/>
    <property type="match status" value="1"/>
</dbReference>
<sequence>MVTEGRRVFARVPRPALQHYTCMVEILGCAGEVDEAEGLVVGMEAHPDRVIFAALLAMCTAASTSPSGCPSSCAARALLASKIRNLLTVSLSAVGEGLQFHFTV</sequence>
<dbReference type="Proteomes" id="UP000604825">
    <property type="component" value="Unassembled WGS sequence"/>
</dbReference>
<keyword evidence="2" id="KW-1185">Reference proteome</keyword>
<dbReference type="PANTHER" id="PTHR47926:SF382">
    <property type="entry name" value="PENTACOTRIPEPTIDE-REPEAT REGION OF PRORP DOMAIN-CONTAINING PROTEIN"/>
    <property type="match status" value="1"/>
</dbReference>